<dbReference type="InterPro" id="IPR036397">
    <property type="entry name" value="RNaseH_sf"/>
</dbReference>
<dbReference type="OMA" id="YISFEVG"/>
<evidence type="ECO:0000259" key="3">
    <source>
        <dbReference type="SMART" id="SM00474"/>
    </source>
</evidence>
<dbReference type="EnsemblPlants" id="Solyc01g103460.2.1">
    <property type="protein sequence ID" value="Solyc01g103460.2.1.1"/>
    <property type="gene ID" value="Solyc01g103460.2"/>
</dbReference>
<dbReference type="GO" id="GO:0003676">
    <property type="term" value="F:nucleic acid binding"/>
    <property type="evidence" value="ECO:0007669"/>
    <property type="project" value="InterPro"/>
</dbReference>
<dbReference type="STRING" id="4081.A0A3Q7FA31"/>
<dbReference type="RefSeq" id="XP_004231324.1">
    <property type="nucleotide sequence ID" value="XM_004231276.4"/>
</dbReference>
<keyword evidence="1" id="KW-0540">Nuclease</keyword>
<dbReference type="GO" id="GO:0008408">
    <property type="term" value="F:3'-5' exonuclease activity"/>
    <property type="evidence" value="ECO:0000318"/>
    <property type="project" value="GO_Central"/>
</dbReference>
<dbReference type="InterPro" id="IPR012337">
    <property type="entry name" value="RNaseH-like_sf"/>
</dbReference>
<dbReference type="Gene3D" id="3.30.420.10">
    <property type="entry name" value="Ribonuclease H-like superfamily/Ribonuclease H"/>
    <property type="match status" value="1"/>
</dbReference>
<reference evidence="4" key="1">
    <citation type="journal article" date="2012" name="Nature">
        <title>The tomato genome sequence provides insights into fleshy fruit evolution.</title>
        <authorList>
            <consortium name="Tomato Genome Consortium"/>
        </authorList>
    </citation>
    <scope>NUCLEOTIDE SEQUENCE [LARGE SCALE GENOMIC DNA]</scope>
    <source>
        <strain evidence="4">cv. Heinz 1706</strain>
    </source>
</reference>
<dbReference type="PANTHER" id="PTHR13620:SF108">
    <property type="entry name" value="3'-5' EXONUCLEASE DOMAIN-CONTAINING PROTEIN"/>
    <property type="match status" value="1"/>
</dbReference>
<protein>
    <recommendedName>
        <fullName evidence="3">3'-5' exonuclease domain-containing protein</fullName>
    </recommendedName>
</protein>
<dbReference type="InterPro" id="IPR002562">
    <property type="entry name" value="3'-5'_exonuclease_dom"/>
</dbReference>
<dbReference type="Gramene" id="Solyc01g103460.2.1">
    <property type="protein sequence ID" value="Solyc01g103460.2.1.1"/>
    <property type="gene ID" value="Solyc01g103460.2"/>
</dbReference>
<proteinExistence type="predicted"/>
<organism evidence="4">
    <name type="scientific">Solanum lycopersicum</name>
    <name type="common">Tomato</name>
    <name type="synonym">Lycopersicon esculentum</name>
    <dbReference type="NCBI Taxonomy" id="4081"/>
    <lineage>
        <taxon>Eukaryota</taxon>
        <taxon>Viridiplantae</taxon>
        <taxon>Streptophyta</taxon>
        <taxon>Embryophyta</taxon>
        <taxon>Tracheophyta</taxon>
        <taxon>Spermatophyta</taxon>
        <taxon>Magnoliopsida</taxon>
        <taxon>eudicotyledons</taxon>
        <taxon>Gunneridae</taxon>
        <taxon>Pentapetalae</taxon>
        <taxon>asterids</taxon>
        <taxon>lamiids</taxon>
        <taxon>Solanales</taxon>
        <taxon>Solanaceae</taxon>
        <taxon>Solanoideae</taxon>
        <taxon>Solaneae</taxon>
        <taxon>Solanum</taxon>
        <taxon>Solanum subgen. Lycopersicon</taxon>
    </lineage>
</organism>
<dbReference type="CDD" id="cd06141">
    <property type="entry name" value="WRN_exo"/>
    <property type="match status" value="1"/>
</dbReference>
<dbReference type="Pfam" id="PF01612">
    <property type="entry name" value="DNA_pol_A_exo1"/>
    <property type="match status" value="1"/>
</dbReference>
<evidence type="ECO:0000256" key="2">
    <source>
        <dbReference type="ARBA" id="ARBA00022801"/>
    </source>
</evidence>
<dbReference type="GO" id="GO:0006139">
    <property type="term" value="P:nucleobase-containing compound metabolic process"/>
    <property type="evidence" value="ECO:0007669"/>
    <property type="project" value="InterPro"/>
</dbReference>
<name>A0A3Q7FA31_SOLLC</name>
<dbReference type="GO" id="GO:0005634">
    <property type="term" value="C:nucleus"/>
    <property type="evidence" value="ECO:0000318"/>
    <property type="project" value="GO_Central"/>
</dbReference>
<dbReference type="SMART" id="SM00474">
    <property type="entry name" value="35EXOc"/>
    <property type="match status" value="1"/>
</dbReference>
<sequence>MDVQLIEYKLTCNCNHRIYNVILDDTEIETSVTVDPCSVASWIRKIETQNRSRLHRLIVGLDIEWRPKSNPVADRNPVATIQLCVGKSCLIYQVLHSRHIPRRLRHFLNNDDYTFVGVGIRSDVDKLWEDYNLEVSDIVDLREWAAEELNKKKLLNSGLKHLGRKIAGIEIEKPKSVTTSDWDERWLSREQICYACLDAYISFEVGRVLSAWY</sequence>
<evidence type="ECO:0000256" key="1">
    <source>
        <dbReference type="ARBA" id="ARBA00022722"/>
    </source>
</evidence>
<dbReference type="OrthoDB" id="1920326at2759"/>
<reference evidence="4" key="2">
    <citation type="submission" date="2019-01" db="UniProtKB">
        <authorList>
            <consortium name="EnsemblPlants"/>
        </authorList>
    </citation>
    <scope>IDENTIFICATION</scope>
    <source>
        <strain evidence="4">cv. Heinz 1706</strain>
    </source>
</reference>
<dbReference type="GeneID" id="101257118"/>
<dbReference type="InterPro" id="IPR051132">
    <property type="entry name" value="3-5_Exonuclease_domain"/>
</dbReference>
<dbReference type="FunFam" id="3.30.420.10:FF:000054">
    <property type="entry name" value="Werner Syndrome-like exonuclease"/>
    <property type="match status" value="1"/>
</dbReference>
<gene>
    <name evidence="4" type="primary">LOC101257118</name>
</gene>
<keyword evidence="2" id="KW-0378">Hydrolase</keyword>
<accession>A0A3Q7FA31</accession>
<feature type="domain" description="3'-5' exonuclease" evidence="3">
    <location>
        <begin position="30"/>
        <end position="212"/>
    </location>
</feature>
<evidence type="ECO:0000313" key="4">
    <source>
        <dbReference type="EnsemblPlants" id="Solyc01g103460.2.1.1"/>
    </source>
</evidence>
<dbReference type="GO" id="GO:0005737">
    <property type="term" value="C:cytoplasm"/>
    <property type="evidence" value="ECO:0000318"/>
    <property type="project" value="GO_Central"/>
</dbReference>
<dbReference type="KEGG" id="sly:101257118"/>
<dbReference type="SUPFAM" id="SSF53098">
    <property type="entry name" value="Ribonuclease H-like"/>
    <property type="match status" value="1"/>
</dbReference>
<dbReference type="AlphaFoldDB" id="A0A3Q7FA31"/>
<dbReference type="PaxDb" id="4081-Solyc01g103460.2.1"/>
<dbReference type="PANTHER" id="PTHR13620">
    <property type="entry name" value="3-5 EXONUCLEASE"/>
    <property type="match status" value="1"/>
</dbReference>
<keyword evidence="5" id="KW-1185">Reference proteome</keyword>
<dbReference type="Proteomes" id="UP000004994">
    <property type="component" value="Chromosome 1"/>
</dbReference>
<evidence type="ECO:0000313" key="5">
    <source>
        <dbReference type="Proteomes" id="UP000004994"/>
    </source>
</evidence>
<dbReference type="InParanoid" id="A0A3Q7FA31"/>
<dbReference type="FunCoup" id="A0A3Q7FA31">
    <property type="interactions" value="146"/>
</dbReference>